<dbReference type="Pfam" id="PF02636">
    <property type="entry name" value="Methyltransf_28"/>
    <property type="match status" value="1"/>
</dbReference>
<dbReference type="GO" id="GO:0032259">
    <property type="term" value="P:methylation"/>
    <property type="evidence" value="ECO:0007669"/>
    <property type="project" value="UniProtKB-KW"/>
</dbReference>
<sequence>MGFGCYQRNKMKEEHRKELEQSGCGQSRDRGGALIIDYGLDGVVSDSLQAIRKHKFVHILDNPATADLSAYVDFASIRHSAEEASGILPWYCIMQEHNMDYRTSVTIMVME</sequence>
<dbReference type="EC" id="2.1.1.320" evidence="7"/>
<dbReference type="InterPro" id="IPR003788">
    <property type="entry name" value="NDUFAF7"/>
</dbReference>
<gene>
    <name evidence="9" type="ORF">RJ641_023245</name>
</gene>
<evidence type="ECO:0000256" key="3">
    <source>
        <dbReference type="ARBA" id="ARBA00022603"/>
    </source>
</evidence>
<evidence type="ECO:0000256" key="7">
    <source>
        <dbReference type="RuleBase" id="RU364114"/>
    </source>
</evidence>
<dbReference type="InterPro" id="IPR029063">
    <property type="entry name" value="SAM-dependent_MTases_sf"/>
</dbReference>
<dbReference type="SUPFAM" id="SSF53335">
    <property type="entry name" value="S-adenosyl-L-methionine-dependent methyltransferases"/>
    <property type="match status" value="1"/>
</dbReference>
<dbReference type="EMBL" id="JBAMMX010000028">
    <property type="protein sequence ID" value="KAK6911152.1"/>
    <property type="molecule type" value="Genomic_DNA"/>
</dbReference>
<organism evidence="9 10">
    <name type="scientific">Dillenia turbinata</name>
    <dbReference type="NCBI Taxonomy" id="194707"/>
    <lineage>
        <taxon>Eukaryota</taxon>
        <taxon>Viridiplantae</taxon>
        <taxon>Streptophyta</taxon>
        <taxon>Embryophyta</taxon>
        <taxon>Tracheophyta</taxon>
        <taxon>Spermatophyta</taxon>
        <taxon>Magnoliopsida</taxon>
        <taxon>eudicotyledons</taxon>
        <taxon>Gunneridae</taxon>
        <taxon>Pentapetalae</taxon>
        <taxon>Dilleniales</taxon>
        <taxon>Dilleniaceae</taxon>
        <taxon>Dillenia</taxon>
    </lineage>
</organism>
<keyword evidence="3 7" id="KW-0489">Methyltransferase</keyword>
<protein>
    <recommendedName>
        <fullName evidence="7">Protein arginine methyltransferase NDUFAF7</fullName>
        <ecNumber evidence="7">2.1.1.320</ecNumber>
    </recommendedName>
</protein>
<dbReference type="AlphaFoldDB" id="A0AAN8UIL6"/>
<dbReference type="PANTHER" id="PTHR12049">
    <property type="entry name" value="PROTEIN ARGININE METHYLTRANSFERASE NDUFAF7, MITOCHONDRIAL"/>
    <property type="match status" value="1"/>
</dbReference>
<evidence type="ECO:0000256" key="4">
    <source>
        <dbReference type="ARBA" id="ARBA00022679"/>
    </source>
</evidence>
<dbReference type="InterPro" id="IPR038375">
    <property type="entry name" value="NDUFAF7_sf"/>
</dbReference>
<dbReference type="PANTHER" id="PTHR12049:SF7">
    <property type="entry name" value="PROTEIN ARGININE METHYLTRANSFERASE NDUFAF7, MITOCHONDRIAL"/>
    <property type="match status" value="1"/>
</dbReference>
<keyword evidence="5 7" id="KW-0496">Mitochondrion</keyword>
<evidence type="ECO:0000256" key="2">
    <source>
        <dbReference type="ARBA" id="ARBA00005891"/>
    </source>
</evidence>
<accession>A0AAN8UIL6</accession>
<feature type="region of interest" description="Disordered" evidence="8">
    <location>
        <begin position="1"/>
        <end position="27"/>
    </location>
</feature>
<comment type="similarity">
    <text evidence="2 7">Belongs to the NDUFAF7 family.</text>
</comment>
<dbReference type="GO" id="GO:0032981">
    <property type="term" value="P:mitochondrial respiratory chain complex I assembly"/>
    <property type="evidence" value="ECO:0007669"/>
    <property type="project" value="TreeGrafter"/>
</dbReference>
<dbReference type="GO" id="GO:0005739">
    <property type="term" value="C:mitochondrion"/>
    <property type="evidence" value="ECO:0007669"/>
    <property type="project" value="UniProtKB-SubCell"/>
</dbReference>
<keyword evidence="10" id="KW-1185">Reference proteome</keyword>
<evidence type="ECO:0000256" key="6">
    <source>
        <dbReference type="ARBA" id="ARBA00048612"/>
    </source>
</evidence>
<dbReference type="Gene3D" id="3.40.50.12710">
    <property type="match status" value="1"/>
</dbReference>
<comment type="function">
    <text evidence="7">Arginine methyltransferase involved in the assembly or stability of mitochondrial NADH:ubiquinone oxidoreductase complex (complex I).</text>
</comment>
<evidence type="ECO:0000256" key="1">
    <source>
        <dbReference type="ARBA" id="ARBA00004173"/>
    </source>
</evidence>
<name>A0AAN8UIL6_9MAGN</name>
<evidence type="ECO:0000313" key="9">
    <source>
        <dbReference type="EMBL" id="KAK6911152.1"/>
    </source>
</evidence>
<comment type="caution">
    <text evidence="9">The sequence shown here is derived from an EMBL/GenBank/DDBJ whole genome shotgun (WGS) entry which is preliminary data.</text>
</comment>
<evidence type="ECO:0000313" key="10">
    <source>
        <dbReference type="Proteomes" id="UP001370490"/>
    </source>
</evidence>
<feature type="compositionally biased region" description="Basic and acidic residues" evidence="8">
    <location>
        <begin position="10"/>
        <end position="20"/>
    </location>
</feature>
<dbReference type="Proteomes" id="UP001370490">
    <property type="component" value="Unassembled WGS sequence"/>
</dbReference>
<proteinExistence type="inferred from homology"/>
<dbReference type="GO" id="GO:0035243">
    <property type="term" value="F:protein-arginine omega-N symmetric methyltransferase activity"/>
    <property type="evidence" value="ECO:0007669"/>
    <property type="project" value="UniProtKB-EC"/>
</dbReference>
<keyword evidence="4 7" id="KW-0808">Transferase</keyword>
<reference evidence="9 10" key="1">
    <citation type="submission" date="2023-12" db="EMBL/GenBank/DDBJ databases">
        <title>A high-quality genome assembly for Dillenia turbinata (Dilleniales).</title>
        <authorList>
            <person name="Chanderbali A."/>
        </authorList>
    </citation>
    <scope>NUCLEOTIDE SEQUENCE [LARGE SCALE GENOMIC DNA]</scope>
    <source>
        <strain evidence="9">LSX21</strain>
        <tissue evidence="9">Leaf</tissue>
    </source>
</reference>
<evidence type="ECO:0000256" key="5">
    <source>
        <dbReference type="ARBA" id="ARBA00023128"/>
    </source>
</evidence>
<evidence type="ECO:0000256" key="8">
    <source>
        <dbReference type="SAM" id="MobiDB-lite"/>
    </source>
</evidence>
<comment type="catalytic activity">
    <reaction evidence="6 7">
        <text>L-arginyl-[protein] + 2 S-adenosyl-L-methionine = N(omega),N(omega)'-dimethyl-L-arginyl-[protein] + 2 S-adenosyl-L-homocysteine + 2 H(+)</text>
        <dbReference type="Rhea" id="RHEA:48108"/>
        <dbReference type="Rhea" id="RHEA-COMP:10532"/>
        <dbReference type="Rhea" id="RHEA-COMP:11992"/>
        <dbReference type="ChEBI" id="CHEBI:15378"/>
        <dbReference type="ChEBI" id="CHEBI:29965"/>
        <dbReference type="ChEBI" id="CHEBI:57856"/>
        <dbReference type="ChEBI" id="CHEBI:59789"/>
        <dbReference type="ChEBI" id="CHEBI:88221"/>
        <dbReference type="EC" id="2.1.1.320"/>
    </reaction>
</comment>
<comment type="subcellular location">
    <subcellularLocation>
        <location evidence="1 7">Mitochondrion</location>
    </subcellularLocation>
</comment>